<dbReference type="Proteomes" id="UP000199079">
    <property type="component" value="Unassembled WGS sequence"/>
</dbReference>
<feature type="compositionally biased region" description="Basic and acidic residues" evidence="1">
    <location>
        <begin position="70"/>
        <end position="82"/>
    </location>
</feature>
<evidence type="ECO:0000259" key="2">
    <source>
        <dbReference type="Pfam" id="PF25923"/>
    </source>
</evidence>
<evidence type="ECO:0000313" key="4">
    <source>
        <dbReference type="Proteomes" id="UP000199079"/>
    </source>
</evidence>
<feature type="domain" description="DUF7969" evidence="2">
    <location>
        <begin position="1"/>
        <end position="50"/>
    </location>
</feature>
<dbReference type="Pfam" id="PF25923">
    <property type="entry name" value="DUF7969"/>
    <property type="match status" value="2"/>
</dbReference>
<feature type="compositionally biased region" description="Basic and acidic residues" evidence="1">
    <location>
        <begin position="159"/>
        <end position="186"/>
    </location>
</feature>
<dbReference type="EMBL" id="FNPC01000001">
    <property type="protein sequence ID" value="SDX67180.1"/>
    <property type="molecule type" value="Genomic_DNA"/>
</dbReference>
<feature type="compositionally biased region" description="Gly residues" evidence="1">
    <location>
        <begin position="193"/>
        <end position="203"/>
    </location>
</feature>
<proteinExistence type="predicted"/>
<sequence>MGYPVTYYCPHCETLVAVEREGYLDDKAVTPYPLEGWTYAAPEVVFDDAGSAATGSAEEDAAAEDAAAEKATERRESSDPDGVRFVCGESDGVTWAPERAELTSESVDGNSDAADTDAADATATGTDATSTDATDTGDAEHDDVGCGEPFYLSFVRFEDGREVDPRSGTDGERIRLNLGREPDRPRGPAGPSGPDGGSGGFWG</sequence>
<evidence type="ECO:0000313" key="3">
    <source>
        <dbReference type="EMBL" id="SDX67180.1"/>
    </source>
</evidence>
<dbReference type="InterPro" id="IPR058275">
    <property type="entry name" value="DUF7969"/>
</dbReference>
<feature type="region of interest" description="Disordered" evidence="1">
    <location>
        <begin position="70"/>
        <end position="146"/>
    </location>
</feature>
<protein>
    <recommendedName>
        <fullName evidence="2">DUF7969 domain-containing protein</fullName>
    </recommendedName>
</protein>
<dbReference type="RefSeq" id="WP_092730171.1">
    <property type="nucleotide sequence ID" value="NZ_FNPC01000001.1"/>
</dbReference>
<accession>A0A1H3DLH3</accession>
<dbReference type="OrthoDB" id="313263at2157"/>
<feature type="domain" description="DUF7969" evidence="2">
    <location>
        <begin position="71"/>
        <end position="198"/>
    </location>
</feature>
<feature type="compositionally biased region" description="Low complexity" evidence="1">
    <location>
        <begin position="119"/>
        <end position="134"/>
    </location>
</feature>
<organism evidence="3 4">
    <name type="scientific">Halopenitus persicus</name>
    <dbReference type="NCBI Taxonomy" id="1048396"/>
    <lineage>
        <taxon>Archaea</taxon>
        <taxon>Methanobacteriati</taxon>
        <taxon>Methanobacteriota</taxon>
        <taxon>Stenosarchaea group</taxon>
        <taxon>Halobacteria</taxon>
        <taxon>Halobacteriales</taxon>
        <taxon>Haloferacaceae</taxon>
        <taxon>Halopenitus</taxon>
    </lineage>
</organism>
<feature type="region of interest" description="Disordered" evidence="1">
    <location>
        <begin position="159"/>
        <end position="203"/>
    </location>
</feature>
<evidence type="ECO:0000256" key="1">
    <source>
        <dbReference type="SAM" id="MobiDB-lite"/>
    </source>
</evidence>
<keyword evidence="4" id="KW-1185">Reference proteome</keyword>
<name>A0A1H3DLH3_9EURY</name>
<reference evidence="4" key="1">
    <citation type="submission" date="2016-10" db="EMBL/GenBank/DDBJ databases">
        <authorList>
            <person name="Varghese N."/>
            <person name="Submissions S."/>
        </authorList>
    </citation>
    <scope>NUCLEOTIDE SEQUENCE [LARGE SCALE GENOMIC DNA]</scope>
    <source>
        <strain evidence="4">DC30,IBRC 10041,KCTC 4046</strain>
    </source>
</reference>
<gene>
    <name evidence="3" type="ORF">SAMN05216564_10153</name>
</gene>
<dbReference type="AlphaFoldDB" id="A0A1H3DLH3"/>